<evidence type="ECO:0000259" key="1">
    <source>
        <dbReference type="Pfam" id="PF07883"/>
    </source>
</evidence>
<dbReference type="SUPFAM" id="SSF50129">
    <property type="entry name" value="GroES-like"/>
    <property type="match status" value="1"/>
</dbReference>
<proteinExistence type="predicted"/>
<evidence type="ECO:0000259" key="2">
    <source>
        <dbReference type="Pfam" id="PF08240"/>
    </source>
</evidence>
<feature type="domain" description="Cupin type-2" evidence="1">
    <location>
        <begin position="49"/>
        <end position="114"/>
    </location>
</feature>
<reference evidence="3" key="1">
    <citation type="submission" date="2021-02" db="EMBL/GenBank/DDBJ databases">
        <authorList>
            <person name="Nowell W R."/>
        </authorList>
    </citation>
    <scope>NUCLEOTIDE SEQUENCE</scope>
</reference>
<dbReference type="AlphaFoldDB" id="A0A819KEG6"/>
<accession>A0A819KEG6</accession>
<dbReference type="Gene3D" id="3.90.180.10">
    <property type="entry name" value="Medium-chain alcohol dehydrogenases, catalytic domain"/>
    <property type="match status" value="1"/>
</dbReference>
<organism evidence="3 4">
    <name type="scientific">Adineta steineri</name>
    <dbReference type="NCBI Taxonomy" id="433720"/>
    <lineage>
        <taxon>Eukaryota</taxon>
        <taxon>Metazoa</taxon>
        <taxon>Spiralia</taxon>
        <taxon>Gnathifera</taxon>
        <taxon>Rotifera</taxon>
        <taxon>Eurotatoria</taxon>
        <taxon>Bdelloidea</taxon>
        <taxon>Adinetida</taxon>
        <taxon>Adinetidae</taxon>
        <taxon>Adineta</taxon>
    </lineage>
</organism>
<dbReference type="GO" id="GO:0005739">
    <property type="term" value="C:mitochondrion"/>
    <property type="evidence" value="ECO:0007669"/>
    <property type="project" value="TreeGrafter"/>
</dbReference>
<evidence type="ECO:0000313" key="4">
    <source>
        <dbReference type="Proteomes" id="UP000663844"/>
    </source>
</evidence>
<dbReference type="InterPro" id="IPR011051">
    <property type="entry name" value="RmlC_Cupin_sf"/>
</dbReference>
<comment type="caution">
    <text evidence="3">The sequence shown here is derived from an EMBL/GenBank/DDBJ whole genome shotgun (WGS) entry which is preliminary data.</text>
</comment>
<feature type="domain" description="Alcohol dehydrogenase-like N-terminal" evidence="2">
    <location>
        <begin position="174"/>
        <end position="264"/>
    </location>
</feature>
<dbReference type="Pfam" id="PF08240">
    <property type="entry name" value="ADH_N"/>
    <property type="match status" value="1"/>
</dbReference>
<protein>
    <submittedName>
        <fullName evidence="3">Uncharacterized protein</fullName>
    </submittedName>
</protein>
<name>A0A819KEG6_9BILA</name>
<feature type="non-terminal residue" evidence="3">
    <location>
        <position position="1"/>
    </location>
</feature>
<sequence>MSEDKPKPVFRRVEDCETQEWNHPHRGQVKWWELINGDLTSTTGITVGIAEVPVGASPPKRGHTHDAEEVYYFLNGIGRVHVDGVETDVKPGTSVWIPAHAEHFCHNTGTEPLATVPRPTLTSTVYEPTSTGIVRSLLFQIINFIFACTGRFMCLLRWLISNIPSPYGEVDSRQWVLCRVYCGGVNPVDAKFLYGDKLPHFCLPLVKWFVEDRICGIDFSGIVIEAPPNCGYTAGDPVFGTIPPFCGSFAEYVRAPTDFINHKPNNISFAEACALPLVGLTVLQAFEDNNLMAGQHVLVLGASGGTGYCAVQLT</sequence>
<dbReference type="InterPro" id="IPR013096">
    <property type="entry name" value="Cupin_2"/>
</dbReference>
<dbReference type="Gene3D" id="3.40.50.720">
    <property type="entry name" value="NAD(P)-binding Rossmann-like Domain"/>
    <property type="match status" value="1"/>
</dbReference>
<dbReference type="InterPro" id="IPR013154">
    <property type="entry name" value="ADH-like_N"/>
</dbReference>
<dbReference type="InterPro" id="IPR011032">
    <property type="entry name" value="GroES-like_sf"/>
</dbReference>
<dbReference type="InterPro" id="IPR050700">
    <property type="entry name" value="YIM1/Zinc_Alcohol_DH_Fams"/>
</dbReference>
<dbReference type="InterPro" id="IPR014710">
    <property type="entry name" value="RmlC-like_jellyroll"/>
</dbReference>
<evidence type="ECO:0000313" key="3">
    <source>
        <dbReference type="EMBL" id="CAF3944183.1"/>
    </source>
</evidence>
<dbReference type="PANTHER" id="PTHR11695">
    <property type="entry name" value="ALCOHOL DEHYDROGENASE RELATED"/>
    <property type="match status" value="1"/>
</dbReference>
<dbReference type="Gene3D" id="2.60.120.10">
    <property type="entry name" value="Jelly Rolls"/>
    <property type="match status" value="1"/>
</dbReference>
<dbReference type="EMBL" id="CAJOAZ010002604">
    <property type="protein sequence ID" value="CAF3944183.1"/>
    <property type="molecule type" value="Genomic_DNA"/>
</dbReference>
<dbReference type="PANTHER" id="PTHR11695:SF294">
    <property type="entry name" value="RETICULON-4-INTERACTING PROTEIN 1, MITOCHONDRIAL"/>
    <property type="match status" value="1"/>
</dbReference>
<dbReference type="SUPFAM" id="SSF51182">
    <property type="entry name" value="RmlC-like cupins"/>
    <property type="match status" value="1"/>
</dbReference>
<dbReference type="Proteomes" id="UP000663844">
    <property type="component" value="Unassembled WGS sequence"/>
</dbReference>
<dbReference type="Pfam" id="PF07883">
    <property type="entry name" value="Cupin_2"/>
    <property type="match status" value="1"/>
</dbReference>
<gene>
    <name evidence="3" type="ORF">OXD698_LOCUS26294</name>
</gene>